<proteinExistence type="inferred from homology"/>
<accession>A2FZM6</accession>
<dbReference type="SUPFAM" id="SSF56112">
    <property type="entry name" value="Protein kinase-like (PK-like)"/>
    <property type="match status" value="1"/>
</dbReference>
<dbReference type="CDD" id="cd05169">
    <property type="entry name" value="PIKKc_TOR"/>
    <property type="match status" value="1"/>
</dbReference>
<evidence type="ECO:0000256" key="3">
    <source>
        <dbReference type="ARBA" id="ARBA00022777"/>
    </source>
</evidence>
<dbReference type="Gene3D" id="1.25.10.10">
    <property type="entry name" value="Leucine-rich Repeat Variant"/>
    <property type="match status" value="2"/>
</dbReference>
<dbReference type="SUPFAM" id="SSF48371">
    <property type="entry name" value="ARM repeat"/>
    <property type="match status" value="2"/>
</dbReference>
<reference evidence="8" key="2">
    <citation type="journal article" date="2007" name="Science">
        <title>Draft genome sequence of the sexually transmitted pathogen Trichomonas vaginalis.</title>
        <authorList>
            <person name="Carlton J.M."/>
            <person name="Hirt R.P."/>
            <person name="Silva J.C."/>
            <person name="Delcher A.L."/>
            <person name="Schatz M."/>
            <person name="Zhao Q."/>
            <person name="Wortman J.R."/>
            <person name="Bidwell S.L."/>
            <person name="Alsmark U.C.M."/>
            <person name="Besteiro S."/>
            <person name="Sicheritz-Ponten T."/>
            <person name="Noel C.J."/>
            <person name="Dacks J.B."/>
            <person name="Foster P.G."/>
            <person name="Simillion C."/>
            <person name="Van de Peer Y."/>
            <person name="Miranda-Saavedra D."/>
            <person name="Barton G.J."/>
            <person name="Westrop G.D."/>
            <person name="Mueller S."/>
            <person name="Dessi D."/>
            <person name="Fiori P.L."/>
            <person name="Ren Q."/>
            <person name="Paulsen I."/>
            <person name="Zhang H."/>
            <person name="Bastida-Corcuera F.D."/>
            <person name="Simoes-Barbosa A."/>
            <person name="Brown M.T."/>
            <person name="Hayes R.D."/>
            <person name="Mukherjee M."/>
            <person name="Okumura C.Y."/>
            <person name="Schneider R."/>
            <person name="Smith A.J."/>
            <person name="Vanacova S."/>
            <person name="Villalvazo M."/>
            <person name="Haas B.J."/>
            <person name="Pertea M."/>
            <person name="Feldblyum T.V."/>
            <person name="Utterback T.R."/>
            <person name="Shu C.L."/>
            <person name="Osoegawa K."/>
            <person name="de Jong P.J."/>
            <person name="Hrdy I."/>
            <person name="Horvathova L."/>
            <person name="Zubacova Z."/>
            <person name="Dolezal P."/>
            <person name="Malik S.B."/>
            <person name="Logsdon J.M. Jr."/>
            <person name="Henze K."/>
            <person name="Gupta A."/>
            <person name="Wang C.C."/>
            <person name="Dunne R.L."/>
            <person name="Upcroft J.A."/>
            <person name="Upcroft P."/>
            <person name="White O."/>
            <person name="Salzberg S.L."/>
            <person name="Tang P."/>
            <person name="Chiu C.-H."/>
            <person name="Lee Y.-S."/>
            <person name="Embley T.M."/>
            <person name="Coombs G.H."/>
            <person name="Mottram J.C."/>
            <person name="Tachezy J."/>
            <person name="Fraser-Liggett C.M."/>
            <person name="Johnson P.J."/>
        </authorList>
    </citation>
    <scope>NUCLEOTIDE SEQUENCE [LARGE SCALE GENOMIC DNA]</scope>
    <source>
        <strain evidence="8">G3</strain>
    </source>
</reference>
<dbReference type="GO" id="GO:0038201">
    <property type="term" value="C:TOR complex"/>
    <property type="evidence" value="ECO:0000318"/>
    <property type="project" value="GO_Central"/>
</dbReference>
<dbReference type="OrthoDB" id="381190at2759"/>
<dbReference type="SUPFAM" id="SSF48452">
    <property type="entry name" value="TPR-like"/>
    <property type="match status" value="1"/>
</dbReference>
<sequence>MQNNVISIVDNYCSVNDFSVMIAQSKEYKKALWGVLNNYTTEQLEAFCQKCRERFEKTTSSQDILFIAKSIMIIYAIHKIFPSNIQQFDNYLSKFYTEKSSNVQIYQTFVLAKLCKQEDSAFSRKKITICHSKIKDSIDLQSSAYFLYYLSKYCTHTIMIDFAMYLDCIRTLLTKKLDLMPVCTDSVHNFMHYLASKTEDAKANHINKLLATVDECIGDNQIDLAFGILSVILDHKFSYPHLKNKAEAINLLISKYTVFKNLKCHELILWCQIKAAPLNLEMFRIRFLVHFLNNLMDLSTMKTISPITASTYIEAIKLFPEYFKKSDITKTLAAMLSNPNIHEGYILLSMMNEIPKYDPYLPKKMNKILPILQSAQITPNYVEYMPGIFKKIPELWGVYKHQFLQQMLQLLKKPDILALKVLAKCHPINSPELLNILSQLLVHPNDNIRAAAPAAYLHHGQFLDAKILSQMTDQLLTSCMCEKSWKSRLSIIEAFNQATCRYLSSITALRWLEVLANDENIDVKKAALNLLVNLSNFSPLTVEPVIRHLILNSMFILKAPGSHRLRAETSRLLSVIAKATDLLPIYIDDMMNTIIAHFSQPPSSKMTYFESISHTETSLNFIDLIKTVTNVNFDLIKTHALQLVNVGIRILHEYSDKKLKVSVVETITAIVPHLTDEKDFDRQNLAAEIISIAEKYNSRSLSLAIMKLLGLLGAVDPSLMKNNENTTNENVFDDVEIDVNKQSYYLTVTCNSLLNVLNDQSLSSDHNDVAIILVLIFCTKDPSLYGPFKRFIPLFIDMIRVSRKSVLLEHLQKLCTQSPAAWLTNYSDEIISLIYELWTTDALNDILSIIPALASVLLDRFSPFLPQCISLLLDCLHSHRTSNDQISEKVINSILALRRLSHDYIFLIIPDLTSAVTYSMTLKKVRIHALVALRVMIQSMPLKSFSGEIIRCINVTLKLRDPQLTEYALQVLYSLQVSISSTFEPYIEQVSPLIYSDKSINPAYFNELNERIKKQQVMSFSDFPWINQSDPSKVNLVNEELRPKTSFNEQKLFEAVDYKDEENYTWQRKEWFRRFVFSVISNSPVLCINLTASIAQHIQQVTDALFNIGFLSCWEQMSPNYQAKMQSIISKTIKSDFPPGCKSMLISLVEFMDRAESPLGISYQLLCECCKVLGHHAQAYYFASRWYINEGTLEAKDSMVFLASNLGLKENCFGLVTTFENGEIPPIWYEQLGDWNHALEGYKNKNDIDGIVRCHAKLMHWDEVIEEKEKIISRNGNIKPLITALHFKGQHKEVLDLVSRFTNEGPLPRLYAAVSALICNKKEIAVEIIEKAREILTQQARNRFKHDKSLLYKTLVHAMAFNEVLEQANGTVNKKQWQERLSLSRPEYDEFREIFDVRRPCLNKEEITSYNATLISRARLTRDWGAFDSFVSNITPEMMNTAQIQFSIARFIYSRGQQQEAIDRLKNINLEGSQVHIQARIKYMIGHYILRMHPPDQIHLFVKDAIPYFQEALKIDPTYYRAQHRLAWAYSQTWHSDPAKNSSFALEAVLGFISSVNMRPNSSFSDLIQMIMIVFTTNLSDDVFQQVKRCISNLDPTYVLLIIPQLCAQITRGTPRNTEFAKEVISSLLPHHYNTLLYPLLQMLNDENKNEHAERGREIAKEILSKFRSVNHVAVQQASDISEGLFQAAYTQLERWLVIISQINLALADNNIEAAKVIFKQYYPKIENPVTPDEVRFAAFYRPGKLDNILSIFDQKQSFMPDRRSMRIRHSLQQIDKEMKQHLESIRALKLPDLAPKLGSLKNFVLAVPGTFKAGHQLVTIESVDPLLEVIVSKQHPRIIVFHGSDGKPHRSLLKGHEDLRLDQRVMQFFQLMNLHIKNGPNTRMRNLALHTFAITPISNRSGIIQFIDDTDTFNQLITSYRKQRRININLEKDIISNNFTSSVDEMTTVQRYEALLTAIQSTDDNDLEKAIWMRSPSSNEWIKRTTRFAQTSAVMSIIGYILGLGDRHPSNLMMHKSSGDVIHIDFSDCFEIAKTREQFPEGVPFRLTRMMVRAFGPARIEGNFRIAAEEMMKIVRSHRESIMTVLDIFLQVPIESEEESELSKLDIHAALDRITDKIVGRDFGSQELSIEDQVRRLINDATNVYNLATLYHGWTPLW</sequence>
<dbReference type="SMART" id="SM00146">
    <property type="entry name" value="PI3Kc"/>
    <property type="match status" value="1"/>
</dbReference>
<dbReference type="PANTHER" id="PTHR11139">
    <property type="entry name" value="ATAXIA TELANGIECTASIA MUTATED ATM -RELATED"/>
    <property type="match status" value="1"/>
</dbReference>
<dbReference type="Pfam" id="PF00454">
    <property type="entry name" value="PI3_PI4_kinase"/>
    <property type="match status" value="1"/>
</dbReference>
<dbReference type="InterPro" id="IPR003152">
    <property type="entry name" value="FATC_dom"/>
</dbReference>
<dbReference type="InterPro" id="IPR050517">
    <property type="entry name" value="DDR_Repair_Kinase"/>
</dbReference>
<dbReference type="GO" id="GO:0005737">
    <property type="term" value="C:cytoplasm"/>
    <property type="evidence" value="ECO:0000318"/>
    <property type="project" value="GO_Central"/>
</dbReference>
<dbReference type="SMART" id="SM01346">
    <property type="entry name" value="DUF3385"/>
    <property type="match status" value="1"/>
</dbReference>
<keyword evidence="5" id="KW-0723">Serine/threonine-protein kinase</keyword>
<dbReference type="STRING" id="5722.A2FZM6"/>
<dbReference type="eggNOG" id="KOG0891">
    <property type="taxonomic scope" value="Eukaryota"/>
</dbReference>
<dbReference type="EC" id="2.7.11.1" evidence="5"/>
<dbReference type="PANTHER" id="PTHR11139:SF9">
    <property type="entry name" value="SERINE_THREONINE-PROTEIN KINASE MTOR"/>
    <property type="match status" value="1"/>
</dbReference>
<keyword evidence="1 5" id="KW-0808">Transferase</keyword>
<evidence type="ECO:0000313" key="8">
    <source>
        <dbReference type="EMBL" id="EAX89640.1"/>
    </source>
</evidence>
<dbReference type="InterPro" id="IPR018936">
    <property type="entry name" value="PI3/4_kinase_CS"/>
</dbReference>
<dbReference type="Gene3D" id="1.25.40.10">
    <property type="entry name" value="Tetratricopeptide repeat domain"/>
    <property type="match status" value="1"/>
</dbReference>
<evidence type="ECO:0000259" key="7">
    <source>
        <dbReference type="PROSITE" id="PS51190"/>
    </source>
</evidence>
<keyword evidence="3 5" id="KW-0418">Kinase</keyword>
<dbReference type="GO" id="GO:0005524">
    <property type="term" value="F:ATP binding"/>
    <property type="evidence" value="ECO:0007669"/>
    <property type="project" value="UniProtKB-KW"/>
</dbReference>
<dbReference type="EMBL" id="DS114181">
    <property type="protein sequence ID" value="EAX89640.1"/>
    <property type="molecule type" value="Genomic_DNA"/>
</dbReference>
<dbReference type="GO" id="GO:0005634">
    <property type="term" value="C:nucleus"/>
    <property type="evidence" value="ECO:0000318"/>
    <property type="project" value="GO_Central"/>
</dbReference>
<dbReference type="Pfam" id="PF02260">
    <property type="entry name" value="FATC"/>
    <property type="match status" value="1"/>
</dbReference>
<dbReference type="VEuPathDB" id="TrichDB:TVAG_346960"/>
<dbReference type="InterPro" id="IPR024585">
    <property type="entry name" value="mTOR_dom"/>
</dbReference>
<dbReference type="GO" id="GO:0016242">
    <property type="term" value="P:negative regulation of macroautophagy"/>
    <property type="evidence" value="ECO:0000318"/>
    <property type="project" value="GO_Central"/>
</dbReference>
<feature type="domain" description="PI3K/PI4K catalytic" evidence="6">
    <location>
        <begin position="1824"/>
        <end position="2150"/>
    </location>
</feature>
<evidence type="ECO:0000256" key="1">
    <source>
        <dbReference type="ARBA" id="ARBA00022679"/>
    </source>
</evidence>
<evidence type="ECO:0000256" key="2">
    <source>
        <dbReference type="ARBA" id="ARBA00022741"/>
    </source>
</evidence>
<comment type="similarity">
    <text evidence="5">Belongs to the PI3/PI4-kinase family.</text>
</comment>
<keyword evidence="2 5" id="KW-0547">Nucleotide-binding</keyword>
<reference evidence="8" key="1">
    <citation type="submission" date="2006-10" db="EMBL/GenBank/DDBJ databases">
        <authorList>
            <person name="Amadeo P."/>
            <person name="Zhao Q."/>
            <person name="Wortman J."/>
            <person name="Fraser-Liggett C."/>
            <person name="Carlton J."/>
        </authorList>
    </citation>
    <scope>NUCLEOTIDE SEQUENCE</scope>
    <source>
        <strain evidence="8">G3</strain>
    </source>
</reference>
<dbReference type="Gene3D" id="1.10.1070.11">
    <property type="entry name" value="Phosphatidylinositol 3-/4-kinase, catalytic domain"/>
    <property type="match status" value="1"/>
</dbReference>
<dbReference type="PROSITE" id="PS00916">
    <property type="entry name" value="PI3_4_KINASE_2"/>
    <property type="match status" value="1"/>
</dbReference>
<dbReference type="InterPro" id="IPR016024">
    <property type="entry name" value="ARM-type_fold"/>
</dbReference>
<dbReference type="PROSITE" id="PS51190">
    <property type="entry name" value="FATC"/>
    <property type="match status" value="1"/>
</dbReference>
<dbReference type="InterPro" id="IPR026683">
    <property type="entry name" value="TOR_cat"/>
</dbReference>
<evidence type="ECO:0000256" key="5">
    <source>
        <dbReference type="RuleBase" id="RU364109"/>
    </source>
</evidence>
<dbReference type="InterPro" id="IPR011989">
    <property type="entry name" value="ARM-like"/>
</dbReference>
<dbReference type="GO" id="GO:0004674">
    <property type="term" value="F:protein serine/threonine kinase activity"/>
    <property type="evidence" value="ECO:0000318"/>
    <property type="project" value="GO_Central"/>
</dbReference>
<dbReference type="Proteomes" id="UP000001542">
    <property type="component" value="Unassembled WGS sequence"/>
</dbReference>
<evidence type="ECO:0000256" key="4">
    <source>
        <dbReference type="ARBA" id="ARBA00022840"/>
    </source>
</evidence>
<dbReference type="InterPro" id="IPR011990">
    <property type="entry name" value="TPR-like_helical_dom_sf"/>
</dbReference>
<evidence type="ECO:0000259" key="6">
    <source>
        <dbReference type="PROSITE" id="PS50290"/>
    </source>
</evidence>
<feature type="domain" description="FATC" evidence="7">
    <location>
        <begin position="2127"/>
        <end position="2159"/>
    </location>
</feature>
<dbReference type="SMR" id="A2FZM6"/>
<dbReference type="Pfam" id="PF11865">
    <property type="entry name" value="mTOR_dom"/>
    <property type="match status" value="1"/>
</dbReference>
<organism evidence="8 9">
    <name type="scientific">Trichomonas vaginalis (strain ATCC PRA-98 / G3)</name>
    <dbReference type="NCBI Taxonomy" id="412133"/>
    <lineage>
        <taxon>Eukaryota</taxon>
        <taxon>Metamonada</taxon>
        <taxon>Parabasalia</taxon>
        <taxon>Trichomonadida</taxon>
        <taxon>Trichomonadidae</taxon>
        <taxon>Trichomonas</taxon>
    </lineage>
</organism>
<evidence type="ECO:0000313" key="9">
    <source>
        <dbReference type="Proteomes" id="UP000001542"/>
    </source>
</evidence>
<dbReference type="InterPro" id="IPR000403">
    <property type="entry name" value="PI3/4_kinase_cat_dom"/>
</dbReference>
<gene>
    <name evidence="8" type="ORF">TVAG_346960</name>
</gene>
<dbReference type="RefSeq" id="XP_001302570.1">
    <property type="nucleotide sequence ID" value="XM_001302569.1"/>
</dbReference>
<dbReference type="InterPro" id="IPR011009">
    <property type="entry name" value="Kinase-like_dom_sf"/>
</dbReference>
<comment type="catalytic activity">
    <reaction evidence="5">
        <text>L-threonyl-[protein] + ATP = O-phospho-L-threonyl-[protein] + ADP + H(+)</text>
        <dbReference type="Rhea" id="RHEA:46608"/>
        <dbReference type="Rhea" id="RHEA-COMP:11060"/>
        <dbReference type="Rhea" id="RHEA-COMP:11605"/>
        <dbReference type="ChEBI" id="CHEBI:15378"/>
        <dbReference type="ChEBI" id="CHEBI:30013"/>
        <dbReference type="ChEBI" id="CHEBI:30616"/>
        <dbReference type="ChEBI" id="CHEBI:61977"/>
        <dbReference type="ChEBI" id="CHEBI:456216"/>
        <dbReference type="EC" id="2.7.11.1"/>
    </reaction>
</comment>
<dbReference type="VEuPathDB" id="TrichDB:TVAGG3_0704880"/>
<dbReference type="InterPro" id="IPR036940">
    <property type="entry name" value="PI3/4_kinase_cat_sf"/>
</dbReference>
<dbReference type="Gene3D" id="3.30.1010.10">
    <property type="entry name" value="Phosphatidylinositol 3-kinase Catalytic Subunit, Chain A, domain 4"/>
    <property type="match status" value="1"/>
</dbReference>
<dbReference type="FunFam" id="3.30.1010.10:FF:000022">
    <property type="entry name" value="Serine/threonine-protein kinase TOR"/>
    <property type="match status" value="1"/>
</dbReference>
<name>A2FZM6_TRIV3</name>
<protein>
    <recommendedName>
        <fullName evidence="5">Serine/threonine-protein kinase TOR</fullName>
        <ecNumber evidence="5">2.7.11.1</ecNumber>
    </recommendedName>
</protein>
<keyword evidence="4 5" id="KW-0067">ATP-binding</keyword>
<dbReference type="InParanoid" id="A2FZM6"/>
<dbReference type="PROSITE" id="PS50290">
    <property type="entry name" value="PI3_4_KINASE_3"/>
    <property type="match status" value="1"/>
</dbReference>
<dbReference type="SMART" id="SM01343">
    <property type="entry name" value="FATC"/>
    <property type="match status" value="1"/>
</dbReference>
<keyword evidence="9" id="KW-1185">Reference proteome</keyword>
<dbReference type="GO" id="GO:0031929">
    <property type="term" value="P:TOR signaling"/>
    <property type="evidence" value="ECO:0000318"/>
    <property type="project" value="GO_Central"/>
</dbReference>
<dbReference type="KEGG" id="tva:4747310"/>
<dbReference type="FunFam" id="1.10.1070.11:FF:000039">
    <property type="entry name" value="Serine/threonine-protein kinase TOR"/>
    <property type="match status" value="1"/>
</dbReference>